<dbReference type="Proteomes" id="UP000198964">
    <property type="component" value="Unassembled WGS sequence"/>
</dbReference>
<proteinExistence type="predicted"/>
<organism evidence="1 2">
    <name type="scientific">Sunxiuqinia elliptica</name>
    <dbReference type="NCBI Taxonomy" id="655355"/>
    <lineage>
        <taxon>Bacteria</taxon>
        <taxon>Pseudomonadati</taxon>
        <taxon>Bacteroidota</taxon>
        <taxon>Bacteroidia</taxon>
        <taxon>Marinilabiliales</taxon>
        <taxon>Prolixibacteraceae</taxon>
        <taxon>Sunxiuqinia</taxon>
    </lineage>
</organism>
<reference evidence="1 2" key="1">
    <citation type="submission" date="2016-10" db="EMBL/GenBank/DDBJ databases">
        <authorList>
            <person name="de Groot N.N."/>
        </authorList>
    </citation>
    <scope>NUCLEOTIDE SEQUENCE [LARGE SCALE GENOMIC DNA]</scope>
    <source>
        <strain evidence="1 2">CGMCC 1.9156</strain>
    </source>
</reference>
<dbReference type="EMBL" id="FONW01000001">
    <property type="protein sequence ID" value="SFE54260.1"/>
    <property type="molecule type" value="Genomic_DNA"/>
</dbReference>
<dbReference type="AlphaFoldDB" id="A0A1I2BGG6"/>
<name>A0A1I2BGG6_9BACT</name>
<protein>
    <submittedName>
        <fullName evidence="1">Uncharacterized protein</fullName>
    </submittedName>
</protein>
<sequence>MGNDHPLSDFSTPREPLTRHCTIFGLHSEPGASIELFLPVTTKNDRPQPRFCAPRQQLTVPAAVSGVHYEFKESRGQFKIVWQQIKAPFGVFK</sequence>
<accession>A0A1I2BGG6</accession>
<evidence type="ECO:0000313" key="2">
    <source>
        <dbReference type="Proteomes" id="UP000198964"/>
    </source>
</evidence>
<keyword evidence="2" id="KW-1185">Reference proteome</keyword>
<gene>
    <name evidence="1" type="ORF">SAMN05216283_101388</name>
</gene>
<evidence type="ECO:0000313" key="1">
    <source>
        <dbReference type="EMBL" id="SFE54260.1"/>
    </source>
</evidence>